<keyword evidence="2" id="KW-1185">Reference proteome</keyword>
<proteinExistence type="predicted"/>
<gene>
    <name evidence="1" type="ORF">SAMN05216361_0049</name>
</gene>
<protein>
    <submittedName>
        <fullName evidence="1">Uncharacterized protein</fullName>
    </submittedName>
</protein>
<evidence type="ECO:0000313" key="1">
    <source>
        <dbReference type="EMBL" id="SHH40189.1"/>
    </source>
</evidence>
<dbReference type="STRING" id="634436.SAMN05216361_0049"/>
<organism evidence="1 2">
    <name type="scientific">Marisediminitalea aggregata</name>
    <dbReference type="NCBI Taxonomy" id="634436"/>
    <lineage>
        <taxon>Bacteria</taxon>
        <taxon>Pseudomonadati</taxon>
        <taxon>Pseudomonadota</taxon>
        <taxon>Gammaproteobacteria</taxon>
        <taxon>Alteromonadales</taxon>
        <taxon>Alteromonadaceae</taxon>
        <taxon>Marisediminitalea</taxon>
    </lineage>
</organism>
<name>A0A1M5SNP1_9ALTE</name>
<dbReference type="Proteomes" id="UP000184520">
    <property type="component" value="Unassembled WGS sequence"/>
</dbReference>
<accession>A0A1M5SNP1</accession>
<dbReference type="RefSeq" id="WP_073325394.1">
    <property type="nucleotide sequence ID" value="NZ_FQWD01000010.1"/>
</dbReference>
<reference evidence="2" key="1">
    <citation type="submission" date="2016-11" db="EMBL/GenBank/DDBJ databases">
        <authorList>
            <person name="Varghese N."/>
            <person name="Submissions S."/>
        </authorList>
    </citation>
    <scope>NUCLEOTIDE SEQUENCE [LARGE SCALE GENOMIC DNA]</scope>
    <source>
        <strain evidence="2">CGMCC 1.8995</strain>
    </source>
</reference>
<dbReference type="AlphaFoldDB" id="A0A1M5SNP1"/>
<dbReference type="OrthoDB" id="6336295at2"/>
<dbReference type="EMBL" id="FQWD01000010">
    <property type="protein sequence ID" value="SHH40189.1"/>
    <property type="molecule type" value="Genomic_DNA"/>
</dbReference>
<evidence type="ECO:0000313" key="2">
    <source>
        <dbReference type="Proteomes" id="UP000184520"/>
    </source>
</evidence>
<sequence>MIYPLFSDKAPASSRFTPKDTSTLTENKFNARVIVDSGDLFWDGVLAYKNLNYDQAVTMRSFLNRLKGPEHDFWFKDYAHKQRSAWTGSPVVDGDNQDGTLLNVRGLLPNQTLLEGDRFQLGDYLHELTETITVDGSGLASLKFVPDIRFIPSDGDALITNDPMCKCMLYPGQTVPEPSAGKAVLTDFSFKFRESLRD</sequence>